<dbReference type="STRING" id="1121927.GOHSU_16_01110"/>
<evidence type="ECO:0000256" key="2">
    <source>
        <dbReference type="ARBA" id="ARBA00023052"/>
    </source>
</evidence>
<evidence type="ECO:0000259" key="4">
    <source>
        <dbReference type="Pfam" id="PF00205"/>
    </source>
</evidence>
<evidence type="ECO:0000256" key="1">
    <source>
        <dbReference type="ARBA" id="ARBA00007812"/>
    </source>
</evidence>
<feature type="domain" description="Thiamine pyrophosphate enzyme central" evidence="4">
    <location>
        <begin position="193"/>
        <end position="319"/>
    </location>
</feature>
<evidence type="ECO:0000313" key="7">
    <source>
        <dbReference type="EMBL" id="GAC57153.1"/>
    </source>
</evidence>
<dbReference type="SUPFAM" id="SSF52467">
    <property type="entry name" value="DHS-like NAD/FAD-binding domain"/>
    <property type="match status" value="1"/>
</dbReference>
<dbReference type="Proteomes" id="UP000053405">
    <property type="component" value="Unassembled WGS sequence"/>
</dbReference>
<dbReference type="OrthoDB" id="4959782at2"/>
<feature type="domain" description="Thiamine pyrophosphate enzyme N-terminal TPP-binding" evidence="6">
    <location>
        <begin position="4"/>
        <end position="115"/>
    </location>
</feature>
<feature type="domain" description="Thiamine pyrophosphate enzyme TPP-binding" evidence="5">
    <location>
        <begin position="380"/>
        <end position="526"/>
    </location>
</feature>
<dbReference type="CDD" id="cd02014">
    <property type="entry name" value="TPP_POX"/>
    <property type="match status" value="1"/>
</dbReference>
<protein>
    <submittedName>
        <fullName evidence="7">Pyruvate dehydrogenase</fullName>
    </submittedName>
</protein>
<dbReference type="InterPro" id="IPR047211">
    <property type="entry name" value="POXB-like"/>
</dbReference>
<keyword evidence="7" id="KW-0670">Pyruvate</keyword>
<dbReference type="InterPro" id="IPR012001">
    <property type="entry name" value="Thiamin_PyroP_enz_TPP-bd_dom"/>
</dbReference>
<dbReference type="InterPro" id="IPR029035">
    <property type="entry name" value="DHS-like_NAD/FAD-binding_dom"/>
</dbReference>
<dbReference type="AlphaFoldDB" id="L7LAU6"/>
<dbReference type="RefSeq" id="WP_005938725.1">
    <property type="nucleotide sequence ID" value="NZ_ATVK01000047.1"/>
</dbReference>
<dbReference type="Gene3D" id="3.40.50.1220">
    <property type="entry name" value="TPP-binding domain"/>
    <property type="match status" value="1"/>
</dbReference>
<dbReference type="GO" id="GO:0030976">
    <property type="term" value="F:thiamine pyrophosphate binding"/>
    <property type="evidence" value="ECO:0007669"/>
    <property type="project" value="InterPro"/>
</dbReference>
<dbReference type="Pfam" id="PF02776">
    <property type="entry name" value="TPP_enzyme_N"/>
    <property type="match status" value="1"/>
</dbReference>
<reference evidence="7 8" key="1">
    <citation type="submission" date="2012-12" db="EMBL/GenBank/DDBJ databases">
        <title>Whole genome shotgun sequence of Gordonia hirsuta NBRC 16056.</title>
        <authorList>
            <person name="Isaki-Nakamura S."/>
            <person name="Hosoyama A."/>
            <person name="Tsuchikane K."/>
            <person name="Katsumata H."/>
            <person name="Baba S."/>
            <person name="Yamazaki S."/>
            <person name="Fujita N."/>
        </authorList>
    </citation>
    <scope>NUCLEOTIDE SEQUENCE [LARGE SCALE GENOMIC DNA]</scope>
    <source>
        <strain evidence="7 8">NBRC 16056</strain>
    </source>
</reference>
<gene>
    <name evidence="7" type="primary">poxB</name>
    <name evidence="7" type="ORF">GOHSU_16_01110</name>
</gene>
<evidence type="ECO:0000259" key="5">
    <source>
        <dbReference type="Pfam" id="PF02775"/>
    </source>
</evidence>
<evidence type="ECO:0000259" key="6">
    <source>
        <dbReference type="Pfam" id="PF02776"/>
    </source>
</evidence>
<dbReference type="InterPro" id="IPR047210">
    <property type="entry name" value="TPP_PYR_POXB-like"/>
</dbReference>
<evidence type="ECO:0000313" key="8">
    <source>
        <dbReference type="Proteomes" id="UP000053405"/>
    </source>
</evidence>
<accession>L7LAU6</accession>
<dbReference type="PANTHER" id="PTHR42981:SF2">
    <property type="entry name" value="PYRUVATE DEHYDROGENASE [UBIQUINONE]"/>
    <property type="match status" value="1"/>
</dbReference>
<dbReference type="CDD" id="cd07039">
    <property type="entry name" value="TPP_PYR_POX"/>
    <property type="match status" value="1"/>
</dbReference>
<dbReference type="EMBL" id="BANT01000016">
    <property type="protein sequence ID" value="GAC57153.1"/>
    <property type="molecule type" value="Genomic_DNA"/>
</dbReference>
<evidence type="ECO:0000256" key="3">
    <source>
        <dbReference type="RuleBase" id="RU362132"/>
    </source>
</evidence>
<dbReference type="Pfam" id="PF02775">
    <property type="entry name" value="TPP_enzyme_C"/>
    <property type="match status" value="1"/>
</dbReference>
<organism evidence="7 8">
    <name type="scientific">Gordonia hirsuta DSM 44140 = NBRC 16056</name>
    <dbReference type="NCBI Taxonomy" id="1121927"/>
    <lineage>
        <taxon>Bacteria</taxon>
        <taxon>Bacillati</taxon>
        <taxon>Actinomycetota</taxon>
        <taxon>Actinomycetes</taxon>
        <taxon>Mycobacteriales</taxon>
        <taxon>Gordoniaceae</taxon>
        <taxon>Gordonia</taxon>
    </lineage>
</organism>
<dbReference type="InterPro" id="IPR011766">
    <property type="entry name" value="TPP_enzyme_TPP-bd"/>
</dbReference>
<dbReference type="InterPro" id="IPR047212">
    <property type="entry name" value="TPP_POXB-like"/>
</dbReference>
<sequence>MSYTAADLIVDTIAAAGVKRIWGIPGDSLNGFTDALRTRPELAWMHVRHEEGGAFAASAEAAMTGELAAVAGSCGPGNLHFINGLYDAHRSRVPVLAIASQIPGEQIGTNYFQETHPENLYRECSSYCEVARTPEQLARILNIAIRTAVEDRGVSVLVIPGELFVAKVDEPQRVPRIRAASPVVRPSDEEVHLAAAMLNDSQKVTILAGAGCAGAHDDVVALAQKLKAPVVHAYRGKEHIEYNNPCDVGMTGLVGFASGYHAMESCDTLLMLGTDFPYNQFLPAHARVIQLDIRGSQIGRRTAVDLPLVGSVADTVPALTELIDDGRDPEHLDTAREDYARTRTLLDEWAVQNDDIPIRPEYLTRLLDQLADDDAVFVPDVGSPIIWAARYLTMNGRRRLLGSFSHGSMANALTMSTGIAAATPGRQVVSLSGDGGLAMLMGELLTLVQNKLPVKIVVYNNSSLNFVELEMKADGFVNFGTDLENPDFAAVAEAVGIAGWKVTDSSQLRQAVTEFLAHDGPALLDVTVARQELTIPPAITAAQVKGFTLWGLRTVLSGRGDELLDLAEVNLLSRLRRPKRRD</sequence>
<dbReference type="GO" id="GO:0000287">
    <property type="term" value="F:magnesium ion binding"/>
    <property type="evidence" value="ECO:0007669"/>
    <property type="project" value="InterPro"/>
</dbReference>
<keyword evidence="2 3" id="KW-0786">Thiamine pyrophosphate</keyword>
<dbReference type="InterPro" id="IPR012000">
    <property type="entry name" value="Thiamin_PyroP_enz_cen_dom"/>
</dbReference>
<comment type="similarity">
    <text evidence="1 3">Belongs to the TPP enzyme family.</text>
</comment>
<dbReference type="InterPro" id="IPR029061">
    <property type="entry name" value="THDP-binding"/>
</dbReference>
<dbReference type="eggNOG" id="COG0028">
    <property type="taxonomic scope" value="Bacteria"/>
</dbReference>
<proteinExistence type="inferred from homology"/>
<keyword evidence="8" id="KW-1185">Reference proteome</keyword>
<name>L7LAU6_9ACTN</name>
<dbReference type="Gene3D" id="3.40.50.970">
    <property type="match status" value="2"/>
</dbReference>
<dbReference type="Pfam" id="PF00205">
    <property type="entry name" value="TPP_enzyme_M"/>
    <property type="match status" value="1"/>
</dbReference>
<dbReference type="GO" id="GO:0003824">
    <property type="term" value="F:catalytic activity"/>
    <property type="evidence" value="ECO:0007669"/>
    <property type="project" value="InterPro"/>
</dbReference>
<dbReference type="SUPFAM" id="SSF52518">
    <property type="entry name" value="Thiamin diphosphate-binding fold (THDP-binding)"/>
    <property type="match status" value="2"/>
</dbReference>
<dbReference type="PANTHER" id="PTHR42981">
    <property type="entry name" value="PYRUVATE DEHYDROGENASE [UBIQUINONE]"/>
    <property type="match status" value="1"/>
</dbReference>
<comment type="caution">
    <text evidence="7">The sequence shown here is derived from an EMBL/GenBank/DDBJ whole genome shotgun (WGS) entry which is preliminary data.</text>
</comment>
<dbReference type="NCBIfam" id="NF006591">
    <property type="entry name" value="PRK09124.1"/>
    <property type="match status" value="1"/>
</dbReference>